<proteinExistence type="inferred from homology"/>
<dbReference type="Pfam" id="PF19305">
    <property type="entry name" value="MmgE_PrpD_C"/>
    <property type="match status" value="1"/>
</dbReference>
<accession>A0ABX1E1I4</accession>
<dbReference type="SUPFAM" id="SSF103378">
    <property type="entry name" value="2-methylcitrate dehydratase PrpD"/>
    <property type="match status" value="1"/>
</dbReference>
<dbReference type="Gene3D" id="3.30.1330.120">
    <property type="entry name" value="2-methylcitrate dehydratase PrpD"/>
    <property type="match status" value="1"/>
</dbReference>
<dbReference type="InterPro" id="IPR045337">
    <property type="entry name" value="MmgE_PrpD_C"/>
</dbReference>
<keyword evidence="5" id="KW-1185">Reference proteome</keyword>
<name>A0ABX1E1I4_9PROT</name>
<reference evidence="4 5" key="1">
    <citation type="submission" date="2020-03" db="EMBL/GenBank/DDBJ databases">
        <title>Roseomonas selenitidurans sp. nov. isolated from urban soil.</title>
        <authorList>
            <person name="Liu H."/>
        </authorList>
    </citation>
    <scope>NUCLEOTIDE SEQUENCE [LARGE SCALE GENOMIC DNA]</scope>
    <source>
        <strain evidence="4 5">BU-1</strain>
    </source>
</reference>
<comment type="caution">
    <text evidence="4">The sequence shown here is derived from an EMBL/GenBank/DDBJ whole genome shotgun (WGS) entry which is preliminary data.</text>
</comment>
<dbReference type="Pfam" id="PF03972">
    <property type="entry name" value="MmgE_PrpD_N"/>
    <property type="match status" value="1"/>
</dbReference>
<evidence type="ECO:0000313" key="5">
    <source>
        <dbReference type="Proteomes" id="UP000787635"/>
    </source>
</evidence>
<evidence type="ECO:0000256" key="1">
    <source>
        <dbReference type="ARBA" id="ARBA00006174"/>
    </source>
</evidence>
<dbReference type="InterPro" id="IPR042188">
    <property type="entry name" value="MmgE/PrpD_sf_2"/>
</dbReference>
<comment type="similarity">
    <text evidence="1">Belongs to the PrpD family.</text>
</comment>
<dbReference type="PANTHER" id="PTHR16943">
    <property type="entry name" value="2-METHYLCITRATE DEHYDRATASE-RELATED"/>
    <property type="match status" value="1"/>
</dbReference>
<feature type="domain" description="MmgE/PrpD N-terminal" evidence="2">
    <location>
        <begin position="14"/>
        <end position="252"/>
    </location>
</feature>
<dbReference type="Proteomes" id="UP000787635">
    <property type="component" value="Unassembled WGS sequence"/>
</dbReference>
<dbReference type="EMBL" id="JAAVNE010000002">
    <property type="protein sequence ID" value="NKC29607.1"/>
    <property type="molecule type" value="Genomic_DNA"/>
</dbReference>
<dbReference type="InterPro" id="IPR042183">
    <property type="entry name" value="MmgE/PrpD_sf_1"/>
</dbReference>
<dbReference type="InterPro" id="IPR036148">
    <property type="entry name" value="MmgE/PrpD_sf"/>
</dbReference>
<dbReference type="InterPro" id="IPR005656">
    <property type="entry name" value="MmgE_PrpD"/>
</dbReference>
<gene>
    <name evidence="4" type="ORF">HEQ75_01945</name>
</gene>
<dbReference type="PANTHER" id="PTHR16943:SF8">
    <property type="entry name" value="2-METHYLCITRATE DEHYDRATASE"/>
    <property type="match status" value="1"/>
</dbReference>
<evidence type="ECO:0000259" key="3">
    <source>
        <dbReference type="Pfam" id="PF19305"/>
    </source>
</evidence>
<evidence type="ECO:0000313" key="4">
    <source>
        <dbReference type="EMBL" id="NKC29607.1"/>
    </source>
</evidence>
<dbReference type="Gene3D" id="1.10.4100.10">
    <property type="entry name" value="2-methylcitrate dehydratase PrpD"/>
    <property type="match status" value="1"/>
</dbReference>
<protein>
    <submittedName>
        <fullName evidence="4">MmgE/PrpD family protein</fullName>
    </submittedName>
</protein>
<dbReference type="RefSeq" id="WP_168027235.1">
    <property type="nucleotide sequence ID" value="NZ_JAAVNE010000002.1"/>
</dbReference>
<evidence type="ECO:0000259" key="2">
    <source>
        <dbReference type="Pfam" id="PF03972"/>
    </source>
</evidence>
<organism evidence="4 5">
    <name type="scientific">Falsiroseomonas selenitidurans</name>
    <dbReference type="NCBI Taxonomy" id="2716335"/>
    <lineage>
        <taxon>Bacteria</taxon>
        <taxon>Pseudomonadati</taxon>
        <taxon>Pseudomonadota</taxon>
        <taxon>Alphaproteobacteria</taxon>
        <taxon>Acetobacterales</taxon>
        <taxon>Roseomonadaceae</taxon>
        <taxon>Falsiroseomonas</taxon>
    </lineage>
</organism>
<dbReference type="InterPro" id="IPR045336">
    <property type="entry name" value="MmgE_PrpD_N"/>
</dbReference>
<sequence length="465" mass="48991">MTQDTTGHDLAELFAAHAVRTRLADLSPGAVAAAQTFLLDTLGVAIAGSSGANVHTVLDLARQWGPGEEATAWLGGQRMSAGSAAIVNAYLIHCLEFDCVHERAVVHPMATLLSALFAWCEREAARGRPVRGDRFLAAMAVGVDTAGLLGVATDSALRFFRPATAGGFGATAAIANLAGFDIVTTRSAFGHMYGQTSGNLQAHLEGSPLLGLQIGFNARGAIAATDLAAAGMQGPLDVFTGRYGYFKLIEQDVHPERVAAVLGQEWQIEKLSHKPFPSGRLTHGVVHGLRDLMATHGFAAEAVAEVVVRAPPLVLRLVGRPDMPDPASNYAKLCLPFVAGVFLARGRCDVPDFRGEALRDADVHRYAALVRLEPDGNTDENTLDPQAVTVRLKDGQALSITLPRIYGHPAVPLTQAENEEKFLRCCRNAVPPVPPARAARVQALVAGIAGLPDVAELVAAVAGPD</sequence>
<feature type="domain" description="MmgE/PrpD C-terminal" evidence="3">
    <location>
        <begin position="276"/>
        <end position="439"/>
    </location>
</feature>